<feature type="region of interest" description="Disordered" evidence="1">
    <location>
        <begin position="1"/>
        <end position="39"/>
    </location>
</feature>
<dbReference type="InterPro" id="IPR039931">
    <property type="entry name" value="EEIG1/2-like"/>
</dbReference>
<feature type="domain" description="C2 NT-type" evidence="2">
    <location>
        <begin position="42"/>
        <end position="320"/>
    </location>
</feature>
<feature type="compositionally biased region" description="Polar residues" evidence="1">
    <location>
        <begin position="499"/>
        <end position="510"/>
    </location>
</feature>
<comment type="caution">
    <text evidence="3">The sequence shown here is derived from an EMBL/GenBank/DDBJ whole genome shotgun (WGS) entry which is preliminary data.</text>
</comment>
<dbReference type="PANTHER" id="PTHR21456:SF1">
    <property type="entry name" value="C2 NT-TYPE DOMAIN-CONTAINING PROTEIN"/>
    <property type="match status" value="1"/>
</dbReference>
<name>A0AAW0FJE1_9APHY</name>
<protein>
    <recommendedName>
        <fullName evidence="2">C2 NT-type domain-containing protein</fullName>
    </recommendedName>
</protein>
<feature type="compositionally biased region" description="Low complexity" evidence="1">
    <location>
        <begin position="163"/>
        <end position="173"/>
    </location>
</feature>
<evidence type="ECO:0000313" key="3">
    <source>
        <dbReference type="EMBL" id="KAK7680332.1"/>
    </source>
</evidence>
<proteinExistence type="predicted"/>
<feature type="compositionally biased region" description="Basic and acidic residues" evidence="1">
    <location>
        <begin position="511"/>
        <end position="529"/>
    </location>
</feature>
<feature type="region of interest" description="Disordered" evidence="1">
    <location>
        <begin position="385"/>
        <end position="409"/>
    </location>
</feature>
<feature type="compositionally biased region" description="Basic and acidic residues" evidence="1">
    <location>
        <begin position="454"/>
        <end position="464"/>
    </location>
</feature>
<evidence type="ECO:0000256" key="1">
    <source>
        <dbReference type="SAM" id="MobiDB-lite"/>
    </source>
</evidence>
<dbReference type="InterPro" id="IPR019448">
    <property type="entry name" value="NT-C2"/>
</dbReference>
<dbReference type="PROSITE" id="PS51840">
    <property type="entry name" value="C2_NT"/>
    <property type="match status" value="1"/>
</dbReference>
<dbReference type="AlphaFoldDB" id="A0AAW0FJE1"/>
<accession>A0AAW0FJE1</accession>
<evidence type="ECO:0000259" key="2">
    <source>
        <dbReference type="PROSITE" id="PS51840"/>
    </source>
</evidence>
<evidence type="ECO:0000313" key="4">
    <source>
        <dbReference type="Proteomes" id="UP001385951"/>
    </source>
</evidence>
<gene>
    <name evidence="3" type="ORF">QCA50_016572</name>
</gene>
<organism evidence="3 4">
    <name type="scientific">Cerrena zonata</name>
    <dbReference type="NCBI Taxonomy" id="2478898"/>
    <lineage>
        <taxon>Eukaryota</taxon>
        <taxon>Fungi</taxon>
        <taxon>Dikarya</taxon>
        <taxon>Basidiomycota</taxon>
        <taxon>Agaricomycotina</taxon>
        <taxon>Agaricomycetes</taxon>
        <taxon>Polyporales</taxon>
        <taxon>Cerrenaceae</taxon>
        <taxon>Cerrena</taxon>
    </lineage>
</organism>
<dbReference type="Proteomes" id="UP001385951">
    <property type="component" value="Unassembled WGS sequence"/>
</dbReference>
<feature type="region of interest" description="Disordered" evidence="1">
    <location>
        <begin position="87"/>
        <end position="207"/>
    </location>
</feature>
<dbReference type="Pfam" id="PF10358">
    <property type="entry name" value="NT-C2"/>
    <property type="match status" value="1"/>
</dbReference>
<dbReference type="PANTHER" id="PTHR21456">
    <property type="entry name" value="FAMILY WITH SEQUENCE SIMILARITY 102"/>
    <property type="match status" value="1"/>
</dbReference>
<feature type="compositionally biased region" description="Low complexity" evidence="1">
    <location>
        <begin position="97"/>
        <end position="106"/>
    </location>
</feature>
<sequence length="574" mass="62352">MARTVVPAPIPSRSNTTASSSSSSSNDVTPNHSHHHGFRSQLGHLLPRHALFQVHLTIEELSNVPLVKGQFGVRWKFKSVQSGSSLLSKMKAGSGGRSTSSGSTNTGDDDKSIWGGKGKAKASQSSPSLQMTTVLPDSQSDKSSVPDSAYATPIDEDHQSIWTRNSTSSSSSRSYHRHENSLSDSLSLTTPMPPPSATPTIKGPMPPPDLPTATYSHVEPRGMTEWAQLHSYNAKWDQKVSVVVQMDVHRETEDLLPNELKLVVMQRVISGDPDAPQNPRLGAVYLNLAEYADAGSVTRRYLLRESKTNATLKLTIHLTHVGGAKVYKAPPLRKGEIMAEVSGFLTNNDLFRTRLARTLDLYSRDDLPTPDDSDDLASNRADNQLESLPQRPGMNRLFSHHTPSGPADFDRLASLNGLHNTENLIEAIFNPVPTVSKEVSPFTYFSPADANARDELARDEDSSSKHSAPLGEDEASLSSVSGQSHGSGGRGGTRKNSSQYARSELSNTSNEGREFGFKDFFSSHHDDHGNGTSKAHWWQKMGGSRSRPGTPNLGTVGMKKLFGASSTRLPLEVE</sequence>
<keyword evidence="4" id="KW-1185">Reference proteome</keyword>
<feature type="compositionally biased region" description="Low complexity" evidence="1">
    <location>
        <begin position="12"/>
        <end position="31"/>
    </location>
</feature>
<reference evidence="3 4" key="1">
    <citation type="submission" date="2022-09" db="EMBL/GenBank/DDBJ databases">
        <authorList>
            <person name="Palmer J.M."/>
        </authorList>
    </citation>
    <scope>NUCLEOTIDE SEQUENCE [LARGE SCALE GENOMIC DNA]</scope>
    <source>
        <strain evidence="3 4">DSM 7382</strain>
    </source>
</reference>
<feature type="compositionally biased region" description="Polar residues" evidence="1">
    <location>
        <begin position="122"/>
        <end position="146"/>
    </location>
</feature>
<dbReference type="EMBL" id="JASBNA010000050">
    <property type="protein sequence ID" value="KAK7680332.1"/>
    <property type="molecule type" value="Genomic_DNA"/>
</dbReference>
<feature type="region of interest" description="Disordered" evidence="1">
    <location>
        <begin position="454"/>
        <end position="574"/>
    </location>
</feature>